<comment type="caution">
    <text evidence="3">The sequence shown here is derived from an EMBL/GenBank/DDBJ whole genome shotgun (WGS) entry which is preliminary data.</text>
</comment>
<dbReference type="InterPro" id="IPR006680">
    <property type="entry name" value="Amidohydro-rel"/>
</dbReference>
<organism evidence="3 4">
    <name type="scientific">Pseudonocardia halophobica</name>
    <dbReference type="NCBI Taxonomy" id="29401"/>
    <lineage>
        <taxon>Bacteria</taxon>
        <taxon>Bacillati</taxon>
        <taxon>Actinomycetota</taxon>
        <taxon>Actinomycetes</taxon>
        <taxon>Pseudonocardiales</taxon>
        <taxon>Pseudonocardiaceae</taxon>
        <taxon>Pseudonocardia</taxon>
    </lineage>
</organism>
<dbReference type="PANTHER" id="PTHR43569:SF1">
    <property type="entry name" value="BLL3371 PROTEIN"/>
    <property type="match status" value="1"/>
</dbReference>
<protein>
    <recommendedName>
        <fullName evidence="2">Amidohydrolase-related domain-containing protein</fullName>
    </recommendedName>
</protein>
<feature type="domain" description="Amidohydrolase-related" evidence="2">
    <location>
        <begin position="15"/>
        <end position="304"/>
    </location>
</feature>
<evidence type="ECO:0000313" key="4">
    <source>
        <dbReference type="Proteomes" id="UP001143463"/>
    </source>
</evidence>
<sequence length="306" mass="33868">MNDVAGHGDGRREVVDAHHHLLDVAGIGYSWIRDRSRVLEALLSNYYDCARDYGGDDYADDMSTVPLAGSVACEFGAVDPVAEATWIQQLADAGSGPSAFIAGVDLASPTLTETLRRYRDLPRVHAVRQPLYWAEDPLRRLGARPDYLTDPRWLAGFEQVAADGLTWDLLVYDAQIPDTAVLLRSFPDTPIVLEAAGWPLDRSPDGFARWTERLEFAAAHPNVALKLQGLALIFGPSRQEIEPWVRRAVDTFGPERCMFATHLPVDGLLWSVEALLDALSGILADLADHEKDEFFGGCARRQYRVP</sequence>
<evidence type="ECO:0000259" key="2">
    <source>
        <dbReference type="Pfam" id="PF04909"/>
    </source>
</evidence>
<evidence type="ECO:0000313" key="3">
    <source>
        <dbReference type="EMBL" id="GLL13626.1"/>
    </source>
</evidence>
<dbReference type="Pfam" id="PF04909">
    <property type="entry name" value="Amidohydro_2"/>
    <property type="match status" value="1"/>
</dbReference>
<dbReference type="PANTHER" id="PTHR43569">
    <property type="entry name" value="AMIDOHYDROLASE"/>
    <property type="match status" value="1"/>
</dbReference>
<reference evidence="3" key="2">
    <citation type="submission" date="2023-01" db="EMBL/GenBank/DDBJ databases">
        <authorList>
            <person name="Sun Q."/>
            <person name="Evtushenko L."/>
        </authorList>
    </citation>
    <scope>NUCLEOTIDE SEQUENCE</scope>
    <source>
        <strain evidence="3">VKM Ac-1069</strain>
    </source>
</reference>
<dbReference type="Proteomes" id="UP001143463">
    <property type="component" value="Unassembled WGS sequence"/>
</dbReference>
<proteinExistence type="inferred from homology"/>
<dbReference type="SUPFAM" id="SSF51556">
    <property type="entry name" value="Metallo-dependent hydrolases"/>
    <property type="match status" value="1"/>
</dbReference>
<dbReference type="EMBL" id="BSFQ01000023">
    <property type="protein sequence ID" value="GLL13626.1"/>
    <property type="molecule type" value="Genomic_DNA"/>
</dbReference>
<name>A0A9W6L833_9PSEU</name>
<keyword evidence="4" id="KW-1185">Reference proteome</keyword>
<gene>
    <name evidence="3" type="ORF">GCM10017577_47700</name>
</gene>
<evidence type="ECO:0000256" key="1">
    <source>
        <dbReference type="ARBA" id="ARBA00038310"/>
    </source>
</evidence>
<dbReference type="GO" id="GO:0016787">
    <property type="term" value="F:hydrolase activity"/>
    <property type="evidence" value="ECO:0007669"/>
    <property type="project" value="InterPro"/>
</dbReference>
<dbReference type="Gene3D" id="3.20.20.140">
    <property type="entry name" value="Metal-dependent hydrolases"/>
    <property type="match status" value="1"/>
</dbReference>
<dbReference type="InterPro" id="IPR052350">
    <property type="entry name" value="Metallo-dep_Lactonases"/>
</dbReference>
<dbReference type="InterPro" id="IPR032466">
    <property type="entry name" value="Metal_Hydrolase"/>
</dbReference>
<reference evidence="3" key="1">
    <citation type="journal article" date="2014" name="Int. J. Syst. Evol. Microbiol.">
        <title>Complete genome sequence of Corynebacterium casei LMG S-19264T (=DSM 44701T), isolated from a smear-ripened cheese.</title>
        <authorList>
            <consortium name="US DOE Joint Genome Institute (JGI-PGF)"/>
            <person name="Walter F."/>
            <person name="Albersmeier A."/>
            <person name="Kalinowski J."/>
            <person name="Ruckert C."/>
        </authorList>
    </citation>
    <scope>NUCLEOTIDE SEQUENCE</scope>
    <source>
        <strain evidence="3">VKM Ac-1069</strain>
    </source>
</reference>
<dbReference type="AlphaFoldDB" id="A0A9W6L833"/>
<accession>A0A9W6L833</accession>
<comment type="similarity">
    <text evidence="1">Belongs to the metallo-dependent hydrolases superfamily.</text>
</comment>